<keyword evidence="3" id="KW-1185">Reference proteome</keyword>
<dbReference type="Proteomes" id="UP001497444">
    <property type="component" value="Chromosome 6"/>
</dbReference>
<sequence length="163" mass="17777">MATNMEKAISYCEGIVDLDPEEKPALCPTSKKAMMKFVSCQFGENVELLTTTVVTAKAPAVNDPVTVLDYHTYSADTIAVVCHSLSFPSQVYCCHKLTKTRLLKATLKAGDGSHINAVAICHLDTSWWSSSHSAFAALNVPRGTEVCHWAVESTLVWVRSNNT</sequence>
<dbReference type="PROSITE" id="PS51277">
    <property type="entry name" value="BURP"/>
    <property type="match status" value="1"/>
</dbReference>
<dbReference type="InterPro" id="IPR044816">
    <property type="entry name" value="BURP"/>
</dbReference>
<dbReference type="InterPro" id="IPR004873">
    <property type="entry name" value="BURP_dom"/>
</dbReference>
<accession>A0ABP0X933</accession>
<protein>
    <recommendedName>
        <fullName evidence="1">BURP domain-containing protein</fullName>
    </recommendedName>
</protein>
<dbReference type="EMBL" id="OZ020101">
    <property type="protein sequence ID" value="CAK9274105.1"/>
    <property type="molecule type" value="Genomic_DNA"/>
</dbReference>
<proteinExistence type="predicted"/>
<dbReference type="PANTHER" id="PTHR31236">
    <property type="entry name" value="BURP DOMAIN PROTEIN USPL1-LIKE"/>
    <property type="match status" value="1"/>
</dbReference>
<feature type="domain" description="BURP" evidence="1">
    <location>
        <begin position="1"/>
        <end position="160"/>
    </location>
</feature>
<evidence type="ECO:0000313" key="3">
    <source>
        <dbReference type="Proteomes" id="UP001497444"/>
    </source>
</evidence>
<dbReference type="PANTHER" id="PTHR31236:SF45">
    <property type="entry name" value="BURP DOMAIN-CONTAINING PROTEIN"/>
    <property type="match status" value="1"/>
</dbReference>
<gene>
    <name evidence="2" type="ORF">CSSPJE1EN1_LOCUS19583</name>
</gene>
<dbReference type="SMART" id="SM01045">
    <property type="entry name" value="BURP"/>
    <property type="match status" value="1"/>
</dbReference>
<organism evidence="2 3">
    <name type="scientific">Sphagnum jensenii</name>
    <dbReference type="NCBI Taxonomy" id="128206"/>
    <lineage>
        <taxon>Eukaryota</taxon>
        <taxon>Viridiplantae</taxon>
        <taxon>Streptophyta</taxon>
        <taxon>Embryophyta</taxon>
        <taxon>Bryophyta</taxon>
        <taxon>Sphagnophytina</taxon>
        <taxon>Sphagnopsida</taxon>
        <taxon>Sphagnales</taxon>
        <taxon>Sphagnaceae</taxon>
        <taxon>Sphagnum</taxon>
    </lineage>
</organism>
<evidence type="ECO:0000313" key="2">
    <source>
        <dbReference type="EMBL" id="CAK9274105.1"/>
    </source>
</evidence>
<evidence type="ECO:0000259" key="1">
    <source>
        <dbReference type="PROSITE" id="PS51277"/>
    </source>
</evidence>
<name>A0ABP0X933_9BRYO</name>
<reference evidence="2" key="1">
    <citation type="submission" date="2024-02" db="EMBL/GenBank/DDBJ databases">
        <authorList>
            <consortium name="ELIXIR-Norway"/>
            <consortium name="Elixir Norway"/>
        </authorList>
    </citation>
    <scope>NUCLEOTIDE SEQUENCE</scope>
</reference>
<dbReference type="Pfam" id="PF03181">
    <property type="entry name" value="BURP"/>
    <property type="match status" value="1"/>
</dbReference>